<accession>A0ACC0TV41</accession>
<sequence length="210" mass="22978">MCWQDDGGWEGVALVGPFGLHVVSSEGIVPSSMEGEGVDIMGKASRMKGNTYMSHMAESRVGEEGAESLPRPGHAMSLCICHHALHAPFFSNPACFAMPEPLSASMMVSMRVLYVTMLQMALVIDATMEEMAAFALNLHSEMEMKKMIDMEAVNDWHDRHIPYTPVLHTGTQCLRELVGALRGLYCGASPGVYIPGVIAFWGKREGNKMK</sequence>
<name>A0ACC0TV41_9AGAM</name>
<proteinExistence type="predicted"/>
<gene>
    <name evidence="1" type="ORF">F5148DRAFT_1153262</name>
</gene>
<reference evidence="1" key="1">
    <citation type="submission" date="2021-03" db="EMBL/GenBank/DDBJ databases">
        <title>Evolutionary priming and transition to the ectomycorrhizal habit in an iconic lineage of mushroom-forming fungi: is preadaptation a requirement?</title>
        <authorList>
            <consortium name="DOE Joint Genome Institute"/>
            <person name="Looney B.P."/>
            <person name="Miyauchi S."/>
            <person name="Morin E."/>
            <person name="Drula E."/>
            <person name="Courty P.E."/>
            <person name="Chicoki N."/>
            <person name="Fauchery L."/>
            <person name="Kohler A."/>
            <person name="Kuo A."/>
            <person name="LaButti K."/>
            <person name="Pangilinan J."/>
            <person name="Lipzen A."/>
            <person name="Riley R."/>
            <person name="Andreopoulos W."/>
            <person name="He G."/>
            <person name="Johnson J."/>
            <person name="Barry K.W."/>
            <person name="Grigoriev I.V."/>
            <person name="Nagy L."/>
            <person name="Hibbett D."/>
            <person name="Henrissat B."/>
            <person name="Matheny P.B."/>
            <person name="Labbe J."/>
            <person name="Martin A.F."/>
        </authorList>
    </citation>
    <scope>NUCLEOTIDE SEQUENCE</scope>
    <source>
        <strain evidence="1">BPL698</strain>
    </source>
</reference>
<evidence type="ECO:0000313" key="2">
    <source>
        <dbReference type="Proteomes" id="UP001207468"/>
    </source>
</evidence>
<dbReference type="EMBL" id="JAGFNK010000535">
    <property type="protein sequence ID" value="KAI9449043.1"/>
    <property type="molecule type" value="Genomic_DNA"/>
</dbReference>
<protein>
    <submittedName>
        <fullName evidence="1">Uncharacterized protein</fullName>
    </submittedName>
</protein>
<organism evidence="1 2">
    <name type="scientific">Russula earlei</name>
    <dbReference type="NCBI Taxonomy" id="71964"/>
    <lineage>
        <taxon>Eukaryota</taxon>
        <taxon>Fungi</taxon>
        <taxon>Dikarya</taxon>
        <taxon>Basidiomycota</taxon>
        <taxon>Agaricomycotina</taxon>
        <taxon>Agaricomycetes</taxon>
        <taxon>Russulales</taxon>
        <taxon>Russulaceae</taxon>
        <taxon>Russula</taxon>
    </lineage>
</organism>
<dbReference type="Proteomes" id="UP001207468">
    <property type="component" value="Unassembled WGS sequence"/>
</dbReference>
<keyword evidence="2" id="KW-1185">Reference proteome</keyword>
<evidence type="ECO:0000313" key="1">
    <source>
        <dbReference type="EMBL" id="KAI9449043.1"/>
    </source>
</evidence>
<comment type="caution">
    <text evidence="1">The sequence shown here is derived from an EMBL/GenBank/DDBJ whole genome shotgun (WGS) entry which is preliminary data.</text>
</comment>